<dbReference type="GO" id="GO:0022857">
    <property type="term" value="F:transmembrane transporter activity"/>
    <property type="evidence" value="ECO:0007669"/>
    <property type="project" value="InterPro"/>
</dbReference>
<dbReference type="Gene3D" id="3.40.190.120">
    <property type="entry name" value="Osmoprotection protein (prox), domain 2"/>
    <property type="match status" value="1"/>
</dbReference>
<proteinExistence type="predicted"/>
<dbReference type="SUPFAM" id="SSF53850">
    <property type="entry name" value="Periplasmic binding protein-like II"/>
    <property type="match status" value="1"/>
</dbReference>
<dbReference type="Pfam" id="PF04069">
    <property type="entry name" value="OpuAC"/>
    <property type="match status" value="1"/>
</dbReference>
<dbReference type="AlphaFoldDB" id="A0A7W4VHM8"/>
<evidence type="ECO:0000313" key="3">
    <source>
        <dbReference type="Proteomes" id="UP000532010"/>
    </source>
</evidence>
<evidence type="ECO:0000259" key="1">
    <source>
        <dbReference type="Pfam" id="PF04069"/>
    </source>
</evidence>
<comment type="caution">
    <text evidence="2">The sequence shown here is derived from an EMBL/GenBank/DDBJ whole genome shotgun (WGS) entry which is preliminary data.</text>
</comment>
<dbReference type="Gene3D" id="3.40.190.10">
    <property type="entry name" value="Periplasmic binding protein-like II"/>
    <property type="match status" value="1"/>
</dbReference>
<dbReference type="GO" id="GO:0043190">
    <property type="term" value="C:ATP-binding cassette (ABC) transporter complex"/>
    <property type="evidence" value="ECO:0007669"/>
    <property type="project" value="InterPro"/>
</dbReference>
<accession>A0A7W4VHM8</accession>
<dbReference type="Proteomes" id="UP000532010">
    <property type="component" value="Unassembled WGS sequence"/>
</dbReference>
<dbReference type="InterPro" id="IPR007210">
    <property type="entry name" value="ABC_Gly_betaine_transp_sub-bd"/>
</dbReference>
<evidence type="ECO:0000313" key="2">
    <source>
        <dbReference type="EMBL" id="MBB3016966.1"/>
    </source>
</evidence>
<name>A0A7W4VHM8_9HYPH</name>
<reference evidence="2 3" key="1">
    <citation type="submission" date="2020-08" db="EMBL/GenBank/DDBJ databases">
        <title>The Agave Microbiome: Exploring the role of microbial communities in plant adaptations to desert environments.</title>
        <authorList>
            <person name="Partida-Martinez L.P."/>
        </authorList>
    </citation>
    <scope>NUCLEOTIDE SEQUENCE [LARGE SCALE GENOMIC DNA]</scope>
    <source>
        <strain evidence="2 3">AT3.9</strain>
    </source>
</reference>
<dbReference type="EMBL" id="JACHWB010000001">
    <property type="protein sequence ID" value="MBB3016966.1"/>
    <property type="molecule type" value="Genomic_DNA"/>
</dbReference>
<keyword evidence="3" id="KW-1185">Reference proteome</keyword>
<feature type="domain" description="ABC-type glycine betaine transport system substrate-binding" evidence="1">
    <location>
        <begin position="14"/>
        <end position="288"/>
    </location>
</feature>
<gene>
    <name evidence="2" type="ORF">FHR70_000006</name>
</gene>
<dbReference type="RefSeq" id="WP_183445848.1">
    <property type="nucleotide sequence ID" value="NZ_JACHWB010000001.1"/>
</dbReference>
<organism evidence="2 3">
    <name type="scientific">Microvirga lupini</name>
    <dbReference type="NCBI Taxonomy" id="420324"/>
    <lineage>
        <taxon>Bacteria</taxon>
        <taxon>Pseudomonadati</taxon>
        <taxon>Pseudomonadota</taxon>
        <taxon>Alphaproteobacteria</taxon>
        <taxon>Hyphomicrobiales</taxon>
        <taxon>Methylobacteriaceae</taxon>
        <taxon>Microvirga</taxon>
    </lineage>
</organism>
<protein>
    <submittedName>
        <fullName evidence="2">Osmoprotectant transport system substrate-binding protein</fullName>
    </submittedName>
</protein>
<sequence length="295" mass="31957">MLSNTPSFAHGHHPIVIASKADTEGVLLGSMIAIVLEREGIPVETRLQLGPTQQVRKAILQGEIDIYPEYTGNGAFFHSLESDPAWKVPASAHELVKRLDAERHRLAWLDRAPANNTWLIAVRGDLARRSNLTTMDDFAQAVRASMNLRLAASAEFVGSPAALASFEATYGFHFPRDRIAVQPGGNTMTTMRAAAQNIGGVNAAMVYGTDGAIATLDLVVMKDTRGAQIVYEPAPVVRAEALERFPKISKALAGVFASLSTAKLQALNAEIVVEERPARDVAERYLDQLHRRPGG</sequence>